<sequence>MLTWQQWKEINRNKIQHIVGYEERFVDEILSHIPEITPADVFAQYHFKDNQEGNRYIDFMIKNDAKGYRLPIELDGYDKINNKGYARFNDFLERQNDLIQLFGMVLRYTNKKAFAEQEKVISEIRRALTTQAEHLITEQSKQAQVSLLIAEYEEKLAAFENELQERPLTKTTLSENKLIEAKEELARFKSEHNQELKRLQTEISSMKETQLQQLDSVKKEVKKQFKLLVGAVVVASLAVVLLVFFNSRGGIGASSTPVERLKQSTLAGDAPTASSTPKQGPLKASQARFHVGENQTVCGKLVHIHEFAHGLYLNLDKAYPHAPLTIVVWDKNPSLLQKARSFAGKTICVWGEIRQFNGQIQINLNSEKQLQ</sequence>
<protein>
    <recommendedName>
        <fullName evidence="6">DUF559 domain-containing protein</fullName>
    </recommendedName>
</protein>
<evidence type="ECO:0000256" key="3">
    <source>
        <dbReference type="SAM" id="Phobius"/>
    </source>
</evidence>
<dbReference type="AlphaFoldDB" id="A0A095Z0E4"/>
<organism evidence="4 5">
    <name type="scientific">Oligella urethralis DNF00040</name>
    <dbReference type="NCBI Taxonomy" id="1401065"/>
    <lineage>
        <taxon>Bacteria</taxon>
        <taxon>Pseudomonadati</taxon>
        <taxon>Pseudomonadota</taxon>
        <taxon>Betaproteobacteria</taxon>
        <taxon>Burkholderiales</taxon>
        <taxon>Alcaligenaceae</taxon>
        <taxon>Oligella</taxon>
    </lineage>
</organism>
<dbReference type="Proteomes" id="UP000029629">
    <property type="component" value="Unassembled WGS sequence"/>
</dbReference>
<name>A0A095Z0E4_9BURK</name>
<dbReference type="GeneID" id="93428237"/>
<feature type="transmembrane region" description="Helical" evidence="3">
    <location>
        <begin position="227"/>
        <end position="245"/>
    </location>
</feature>
<evidence type="ECO:0008006" key="6">
    <source>
        <dbReference type="Google" id="ProtNLM"/>
    </source>
</evidence>
<evidence type="ECO:0000256" key="1">
    <source>
        <dbReference type="SAM" id="Coils"/>
    </source>
</evidence>
<keyword evidence="3" id="KW-0472">Membrane</keyword>
<feature type="region of interest" description="Disordered" evidence="2">
    <location>
        <begin position="262"/>
        <end position="284"/>
    </location>
</feature>
<keyword evidence="1" id="KW-0175">Coiled coil</keyword>
<dbReference type="OrthoDB" id="9180187at2"/>
<keyword evidence="3" id="KW-1133">Transmembrane helix</keyword>
<evidence type="ECO:0000256" key="2">
    <source>
        <dbReference type="SAM" id="MobiDB-lite"/>
    </source>
</evidence>
<gene>
    <name evidence="4" type="ORF">HMPREF2130_09570</name>
</gene>
<feature type="coiled-coil region" evidence="1">
    <location>
        <begin position="142"/>
        <end position="209"/>
    </location>
</feature>
<accession>A0A095Z0E4</accession>
<proteinExistence type="predicted"/>
<dbReference type="eggNOG" id="COG1864">
    <property type="taxonomic scope" value="Bacteria"/>
</dbReference>
<evidence type="ECO:0000313" key="5">
    <source>
        <dbReference type="Proteomes" id="UP000029629"/>
    </source>
</evidence>
<evidence type="ECO:0000313" key="4">
    <source>
        <dbReference type="EMBL" id="KGF28160.1"/>
    </source>
</evidence>
<dbReference type="EMBL" id="JRNI01000057">
    <property type="protein sequence ID" value="KGF28160.1"/>
    <property type="molecule type" value="Genomic_DNA"/>
</dbReference>
<comment type="caution">
    <text evidence="4">The sequence shown here is derived from an EMBL/GenBank/DDBJ whole genome shotgun (WGS) entry which is preliminary data.</text>
</comment>
<keyword evidence="3" id="KW-0812">Transmembrane</keyword>
<dbReference type="RefSeq" id="WP_018025974.1">
    <property type="nucleotide sequence ID" value="NZ_JRNI01000057.1"/>
</dbReference>
<reference evidence="4 5" key="1">
    <citation type="submission" date="2014-07" db="EMBL/GenBank/DDBJ databases">
        <authorList>
            <person name="McCorrison J."/>
            <person name="Sanka R."/>
            <person name="Torralba M."/>
            <person name="Gillis M."/>
            <person name="Haft D.H."/>
            <person name="Methe B."/>
            <person name="Sutton G."/>
            <person name="Nelson K.E."/>
        </authorList>
    </citation>
    <scope>NUCLEOTIDE SEQUENCE [LARGE SCALE GENOMIC DNA]</scope>
    <source>
        <strain evidence="4 5">DNF00040</strain>
    </source>
</reference>
<keyword evidence="5" id="KW-1185">Reference proteome</keyword>